<feature type="compositionally biased region" description="Basic and acidic residues" evidence="2">
    <location>
        <begin position="510"/>
        <end position="527"/>
    </location>
</feature>
<keyword evidence="1" id="KW-0175">Coiled coil</keyword>
<feature type="region of interest" description="Disordered" evidence="2">
    <location>
        <begin position="1174"/>
        <end position="1233"/>
    </location>
</feature>
<organism evidence="3 4">
    <name type="scientific">Geodia barretti</name>
    <name type="common">Barrett's horny sponge</name>
    <dbReference type="NCBI Taxonomy" id="519541"/>
    <lineage>
        <taxon>Eukaryota</taxon>
        <taxon>Metazoa</taxon>
        <taxon>Porifera</taxon>
        <taxon>Demospongiae</taxon>
        <taxon>Heteroscleromorpha</taxon>
        <taxon>Tetractinellida</taxon>
        <taxon>Astrophorina</taxon>
        <taxon>Geodiidae</taxon>
        <taxon>Geodia</taxon>
    </lineage>
</organism>
<protein>
    <submittedName>
        <fullName evidence="3">Uncharacterized protein</fullName>
    </submittedName>
</protein>
<feature type="region of interest" description="Disordered" evidence="2">
    <location>
        <begin position="1342"/>
        <end position="1507"/>
    </location>
</feature>
<feature type="compositionally biased region" description="Low complexity" evidence="2">
    <location>
        <begin position="1455"/>
        <end position="1466"/>
    </location>
</feature>
<feature type="region of interest" description="Disordered" evidence="2">
    <location>
        <begin position="922"/>
        <end position="979"/>
    </location>
</feature>
<evidence type="ECO:0000313" key="3">
    <source>
        <dbReference type="EMBL" id="CAI8013581.1"/>
    </source>
</evidence>
<feature type="region of interest" description="Disordered" evidence="2">
    <location>
        <begin position="731"/>
        <end position="769"/>
    </location>
</feature>
<feature type="compositionally biased region" description="Polar residues" evidence="2">
    <location>
        <begin position="1189"/>
        <end position="1211"/>
    </location>
</feature>
<feature type="region of interest" description="Disordered" evidence="2">
    <location>
        <begin position="71"/>
        <end position="122"/>
    </location>
</feature>
<feature type="compositionally biased region" description="Basic residues" evidence="2">
    <location>
        <begin position="1382"/>
        <end position="1401"/>
    </location>
</feature>
<accession>A0AA35RNN5</accession>
<gene>
    <name evidence="3" type="ORF">GBAR_LOCUS8593</name>
</gene>
<feature type="region of interest" description="Disordered" evidence="2">
    <location>
        <begin position="138"/>
        <end position="256"/>
    </location>
</feature>
<feature type="region of interest" description="Disordered" evidence="2">
    <location>
        <begin position="436"/>
        <end position="654"/>
    </location>
</feature>
<comment type="caution">
    <text evidence="3">The sequence shown here is derived from an EMBL/GenBank/DDBJ whole genome shotgun (WGS) entry which is preliminary data.</text>
</comment>
<feature type="compositionally biased region" description="Polar residues" evidence="2">
    <location>
        <begin position="30"/>
        <end position="41"/>
    </location>
</feature>
<feature type="compositionally biased region" description="Polar residues" evidence="2">
    <location>
        <begin position="233"/>
        <end position="256"/>
    </location>
</feature>
<feature type="compositionally biased region" description="Polar residues" evidence="2">
    <location>
        <begin position="604"/>
        <end position="615"/>
    </location>
</feature>
<reference evidence="3" key="1">
    <citation type="submission" date="2023-03" db="EMBL/GenBank/DDBJ databases">
        <authorList>
            <person name="Steffen K."/>
            <person name="Cardenas P."/>
        </authorList>
    </citation>
    <scope>NUCLEOTIDE SEQUENCE</scope>
</reference>
<name>A0AA35RNN5_GEOBA</name>
<feature type="compositionally biased region" description="Polar residues" evidence="2">
    <location>
        <begin position="451"/>
        <end position="469"/>
    </location>
</feature>
<proteinExistence type="predicted"/>
<feature type="compositionally biased region" description="Basic and acidic residues" evidence="2">
    <location>
        <begin position="470"/>
        <end position="485"/>
    </location>
</feature>
<feature type="compositionally biased region" description="Low complexity" evidence="2">
    <location>
        <begin position="569"/>
        <end position="583"/>
    </location>
</feature>
<feature type="region of interest" description="Disordered" evidence="2">
    <location>
        <begin position="676"/>
        <end position="702"/>
    </location>
</feature>
<evidence type="ECO:0000256" key="2">
    <source>
        <dbReference type="SAM" id="MobiDB-lite"/>
    </source>
</evidence>
<dbReference type="Proteomes" id="UP001174909">
    <property type="component" value="Unassembled WGS sequence"/>
</dbReference>
<feature type="compositionally biased region" description="Polar residues" evidence="2">
    <location>
        <begin position="947"/>
        <end position="958"/>
    </location>
</feature>
<evidence type="ECO:0000313" key="4">
    <source>
        <dbReference type="Proteomes" id="UP001174909"/>
    </source>
</evidence>
<feature type="compositionally biased region" description="Low complexity" evidence="2">
    <location>
        <begin position="1481"/>
        <end position="1507"/>
    </location>
</feature>
<feature type="compositionally biased region" description="Basic and acidic residues" evidence="2">
    <location>
        <begin position="757"/>
        <end position="769"/>
    </location>
</feature>
<feature type="compositionally biased region" description="Basic and acidic residues" evidence="2">
    <location>
        <begin position="71"/>
        <end position="86"/>
    </location>
</feature>
<sequence>MDSQHSGRFLDCMDLFTPSPAGERERHKQPSITPTAKQPNLTPRAGDGIEMSGKRHKIFATAGTLVRAKIGEKRPRKHSSEFERGKKVPPGSGKTARLHPGVGSSVPTANKEKSLQTGSKALSPTAVTEIPCSLVKHGCQSARGGTQSTTRGELDESMPPAGSVASKPVSQVPRSPQPFAKTAPKNPKLSQTALPQTKKVRKPSLSATTSKTPLSPPSVLPRHSSAPKIITLQHLQQNDSNGSSLNKDSETETSSSIFDFNENDLFEVLDSVESESICSAYNQSDGKSVGVNKPTSESSQSSKLVTSHTCKSPSDSRVHDFTQSFVKRKRKKPQVARKSTTLNGQRLYKHPLRGRGRIPMQQYCTISLPHLQNSIVQKARNDFAKYKQSKKQASAITAQVGLLKSTKKREKKLRNPSSTTAAKRIKLSSDFLASQPAAVDPNTSPPVQPASLPQTAQSNTSVQIPQTEQSQEKGQKGSWKPKEKGATASKKAVQVACRPQAPKPVMQTQAEKHSLGEKNNPRKKPDNRSLSPTGMFVPKPSPALKSSRPLPLILQRPSLSSQVSGGGLTNSVSSLSSPPDLSGEAPSVEGKKEFTRFVLGVPPTKSQKNGTTSEPVTPMFKKSLSLLKHSKPDTNRSASEQPSGEPDSVVRISSQPLSVEATVLDHIVQRGDKPVACVPASKPQHSHVSDQSSSAEGPLVESEAQVNGGIADKDEHVTKAIEEAGRTSVAAGDMEPMASTLHSGQGGLGTQPVEPETSTKEKNASGKLSQRDEVYDLRLLETIAKFAPDTADTTGNRNRELSSSDVEVGITRSSGAEVAKCPALTVKVPISQLHRIPTTSPVVITRPLGMFRDASVQAERGMMIDKDVLDTYLVVKLSEAMFDMKEQLQMMEAQVASITKQKESLERTLQAKTQYVRDMTTTGLKPTMVDKGTLTDETPISPEQIHPRTNSESSSQTKPKPKSRKSVQTQERGFQTRPKVSTVACQTDGFLRSVPPRLQVRSRPVCLYSYPESELQLYIEEGNKSVVRPSDTLDGRKEPTSLVGAGYNKWLSSVLGDGDCSRSVGVSPKVRFLKAIKTSSKTQSCARCSAGSMQVDATTCNCSNVEASSESSSTYKHEATSKVCFSPPLHATASKLIELYFKLKALPKEPVQERHMESVLEAVHHLLTHLPIEIKSPTPSTPVKPAARTSLQSPAVSTGPSSVVDSPTASDPLSPPSGEPTMSSPPSTPGAASWAMGAKMQGLVDVLQELDDQGKKVFPKYFKAELAQLQKKTKDTLAFLTVGLRHETFSHDKLGCIVASDIQLRPWRNQELKVNPFFHRLFLDVGIRGLLHKMNYLMRQNRKGRRLGKESSEEDSDLELLCSPPPSSEQRTRAQATSGSSRARKRKAVTVNGKKCKKTSTSKRERIRQLALEKQVRGDARDITILAPKPTSRESHPTPSTPPTDRCDLVPGAYTSTSKVSRTSSSEVARTSTSVIPLAATSSPVTTSSPTSPSPTRLSPYSKLISR</sequence>
<feature type="compositionally biased region" description="Polar residues" evidence="2">
    <location>
        <begin position="293"/>
        <end position="313"/>
    </location>
</feature>
<dbReference type="PANTHER" id="PTHR24216">
    <property type="entry name" value="PAXILLIN-RELATED"/>
    <property type="match status" value="1"/>
</dbReference>
<feature type="coiled-coil region" evidence="1">
    <location>
        <begin position="874"/>
        <end position="908"/>
    </location>
</feature>
<feature type="non-terminal residue" evidence="3">
    <location>
        <position position="1"/>
    </location>
</feature>
<evidence type="ECO:0000256" key="1">
    <source>
        <dbReference type="SAM" id="Coils"/>
    </source>
</evidence>
<feature type="region of interest" description="Disordered" evidence="2">
    <location>
        <begin position="1"/>
        <end position="53"/>
    </location>
</feature>
<dbReference type="EMBL" id="CASHTH010001278">
    <property type="protein sequence ID" value="CAI8013581.1"/>
    <property type="molecule type" value="Genomic_DNA"/>
</dbReference>
<feature type="region of interest" description="Disordered" evidence="2">
    <location>
        <begin position="283"/>
        <end position="317"/>
    </location>
</feature>
<keyword evidence="4" id="KW-1185">Reference proteome</keyword>